<dbReference type="Pfam" id="PF02798">
    <property type="entry name" value="GST_N"/>
    <property type="match status" value="1"/>
</dbReference>
<dbReference type="InterPro" id="IPR010987">
    <property type="entry name" value="Glutathione-S-Trfase_C-like"/>
</dbReference>
<comment type="similarity">
    <text evidence="1">Belongs to the GST superfamily. Zeta family.</text>
</comment>
<keyword evidence="4" id="KW-0413">Isomerase</keyword>
<dbReference type="SFLD" id="SFLDS00019">
    <property type="entry name" value="Glutathione_Transferase_(cytos"/>
    <property type="match status" value="1"/>
</dbReference>
<dbReference type="PANTHER" id="PTHR42673">
    <property type="entry name" value="MALEYLACETOACETATE ISOMERASE"/>
    <property type="match status" value="1"/>
</dbReference>
<name>A0ABT5EA97_9BACT</name>
<feature type="domain" description="GST C-terminal" evidence="3">
    <location>
        <begin position="88"/>
        <end position="210"/>
    </location>
</feature>
<evidence type="ECO:0000256" key="1">
    <source>
        <dbReference type="ARBA" id="ARBA00010007"/>
    </source>
</evidence>
<dbReference type="SUPFAM" id="SSF52833">
    <property type="entry name" value="Thioredoxin-like"/>
    <property type="match status" value="1"/>
</dbReference>
<dbReference type="SUPFAM" id="SSF47616">
    <property type="entry name" value="GST C-terminal domain-like"/>
    <property type="match status" value="1"/>
</dbReference>
<accession>A0ABT5EA97</accession>
<dbReference type="InterPro" id="IPR036249">
    <property type="entry name" value="Thioredoxin-like_sf"/>
</dbReference>
<dbReference type="PROSITE" id="PS50404">
    <property type="entry name" value="GST_NTER"/>
    <property type="match status" value="1"/>
</dbReference>
<dbReference type="PANTHER" id="PTHR42673:SF4">
    <property type="entry name" value="MALEYLACETOACETATE ISOMERASE"/>
    <property type="match status" value="1"/>
</dbReference>
<dbReference type="Proteomes" id="UP001221686">
    <property type="component" value="Unassembled WGS sequence"/>
</dbReference>
<dbReference type="InterPro" id="IPR040079">
    <property type="entry name" value="Glutathione_S-Trfase"/>
</dbReference>
<gene>
    <name evidence="4" type="primary">maiA</name>
    <name evidence="4" type="ORF">POL25_38200</name>
</gene>
<evidence type="ECO:0000259" key="3">
    <source>
        <dbReference type="PROSITE" id="PS50405"/>
    </source>
</evidence>
<protein>
    <submittedName>
        <fullName evidence="4">Maleylacetoacetate isomerase</fullName>
        <ecNumber evidence="4">5.2.1.2</ecNumber>
    </submittedName>
</protein>
<dbReference type="InterPro" id="IPR034333">
    <property type="entry name" value="GST_Zeta_N"/>
</dbReference>
<dbReference type="SFLD" id="SFLDG00358">
    <property type="entry name" value="Main_(cytGST)"/>
    <property type="match status" value="1"/>
</dbReference>
<proteinExistence type="inferred from homology"/>
<evidence type="ECO:0000313" key="5">
    <source>
        <dbReference type="Proteomes" id="UP001221686"/>
    </source>
</evidence>
<evidence type="ECO:0000313" key="4">
    <source>
        <dbReference type="EMBL" id="MDC0722785.1"/>
    </source>
</evidence>
<dbReference type="PROSITE" id="PS50405">
    <property type="entry name" value="GST_CTER"/>
    <property type="match status" value="1"/>
</dbReference>
<feature type="domain" description="GST N-terminal" evidence="2">
    <location>
        <begin position="1"/>
        <end position="83"/>
    </location>
</feature>
<evidence type="ECO:0000259" key="2">
    <source>
        <dbReference type="PROSITE" id="PS50404"/>
    </source>
</evidence>
<comment type="caution">
    <text evidence="4">The sequence shown here is derived from an EMBL/GenBank/DDBJ whole genome shotgun (WGS) entry which is preliminary data.</text>
</comment>
<keyword evidence="5" id="KW-1185">Reference proteome</keyword>
<dbReference type="CDD" id="cd03042">
    <property type="entry name" value="GST_N_Zeta"/>
    <property type="match status" value="1"/>
</dbReference>
<dbReference type="InterPro" id="IPR036282">
    <property type="entry name" value="Glutathione-S-Trfase_C_sf"/>
</dbReference>
<sequence length="210" mass="23329">MKLHGFWRSTSTWRVRIALAYKNLAHEYVPVDLLAGEGAQNSLEHRQLNPMAQVPVLELEQGLYLTQSIAILEYLEERWPKPPLLPRDPLARVRVRQLTEVVNAGIQPLQNTGVERHVASLGADPSAWIQRFVGRGLAALEAMTLPLAGRYSVGDALTFADLTLVPELAFARRVGVDLSRLPTLLRVEANCAQLDCFKKAHADAQPDAPR</sequence>
<dbReference type="InterPro" id="IPR005955">
    <property type="entry name" value="GST_Zeta"/>
</dbReference>
<dbReference type="RefSeq" id="WP_272091323.1">
    <property type="nucleotide sequence ID" value="NZ_JAQNDL010000004.1"/>
</dbReference>
<dbReference type="NCBIfam" id="TIGR01262">
    <property type="entry name" value="maiA"/>
    <property type="match status" value="1"/>
</dbReference>
<dbReference type="EC" id="5.2.1.2" evidence="4"/>
<organism evidence="4 5">
    <name type="scientific">Nannocystis bainbridge</name>
    <dbReference type="NCBI Taxonomy" id="2995303"/>
    <lineage>
        <taxon>Bacteria</taxon>
        <taxon>Pseudomonadati</taxon>
        <taxon>Myxococcota</taxon>
        <taxon>Polyangia</taxon>
        <taxon>Nannocystales</taxon>
        <taxon>Nannocystaceae</taxon>
        <taxon>Nannocystis</taxon>
    </lineage>
</organism>
<dbReference type="Gene3D" id="3.40.30.10">
    <property type="entry name" value="Glutaredoxin"/>
    <property type="match status" value="1"/>
</dbReference>
<dbReference type="GO" id="GO:0016034">
    <property type="term" value="F:maleylacetoacetate isomerase activity"/>
    <property type="evidence" value="ECO:0007669"/>
    <property type="project" value="UniProtKB-EC"/>
</dbReference>
<reference evidence="4 5" key="1">
    <citation type="submission" date="2022-11" db="EMBL/GenBank/DDBJ databases">
        <title>Minimal conservation of predation-associated metabolite biosynthetic gene clusters underscores biosynthetic potential of Myxococcota including descriptions for ten novel species: Archangium lansinium sp. nov., Myxococcus landrumus sp. nov., Nannocystis bai.</title>
        <authorList>
            <person name="Ahearne A."/>
            <person name="Stevens C."/>
            <person name="Dowd S."/>
        </authorList>
    </citation>
    <scope>NUCLEOTIDE SEQUENCE [LARGE SCALE GENOMIC DNA]</scope>
    <source>
        <strain evidence="4 5">BB15-2</strain>
    </source>
</reference>
<dbReference type="InterPro" id="IPR004045">
    <property type="entry name" value="Glutathione_S-Trfase_N"/>
</dbReference>
<dbReference type="Gene3D" id="1.20.1050.10">
    <property type="match status" value="1"/>
</dbReference>
<dbReference type="EMBL" id="JAQNDL010000004">
    <property type="protein sequence ID" value="MDC0722785.1"/>
    <property type="molecule type" value="Genomic_DNA"/>
</dbReference>